<accession>A0AAJ1B0S0</accession>
<dbReference type="InterPro" id="IPR015122">
    <property type="entry name" value="Tn916-Xis"/>
</dbReference>
<dbReference type="Gene3D" id="2.30.30.110">
    <property type="match status" value="1"/>
</dbReference>
<protein>
    <submittedName>
        <fullName evidence="3">Type II toxin-antitoxin system PemK/MazF family toxin</fullName>
    </submittedName>
</protein>
<dbReference type="Pfam" id="PF02452">
    <property type="entry name" value="PemK_toxin"/>
    <property type="match status" value="1"/>
</dbReference>
<dbReference type="Proteomes" id="UP001297422">
    <property type="component" value="Unassembled WGS sequence"/>
</dbReference>
<dbReference type="EMBL" id="JAJBNC010000055">
    <property type="protein sequence ID" value="MCB5495685.1"/>
    <property type="molecule type" value="Genomic_DNA"/>
</dbReference>
<evidence type="ECO:0000313" key="3">
    <source>
        <dbReference type="EMBL" id="MCB5495685.1"/>
    </source>
</evidence>
<dbReference type="InterPro" id="IPR011067">
    <property type="entry name" value="Plasmid_toxin/cell-grow_inhib"/>
</dbReference>
<name>A0AAJ1B0S0_MEDGN</name>
<dbReference type="SUPFAM" id="SSF50118">
    <property type="entry name" value="Cell growth inhibitor/plasmid maintenance toxic component"/>
    <property type="match status" value="1"/>
</dbReference>
<organism evidence="3 4">
    <name type="scientific">Mediterraneibacter gnavus</name>
    <name type="common">Ruminococcus gnavus</name>
    <dbReference type="NCBI Taxonomy" id="33038"/>
    <lineage>
        <taxon>Bacteria</taxon>
        <taxon>Bacillati</taxon>
        <taxon>Bacillota</taxon>
        <taxon>Clostridia</taxon>
        <taxon>Lachnospirales</taxon>
        <taxon>Lachnospiraceae</taxon>
        <taxon>Mediterraneibacter</taxon>
    </lineage>
</organism>
<keyword evidence="2" id="KW-1277">Toxin-antitoxin system</keyword>
<proteinExistence type="inferred from homology"/>
<dbReference type="Gene3D" id="3.90.105.50">
    <property type="match status" value="1"/>
</dbReference>
<evidence type="ECO:0000313" key="4">
    <source>
        <dbReference type="Proteomes" id="UP001297422"/>
    </source>
</evidence>
<dbReference type="RefSeq" id="WP_226973424.1">
    <property type="nucleotide sequence ID" value="NZ_JAAIMT010000057.1"/>
</dbReference>
<dbReference type="GO" id="GO:0003677">
    <property type="term" value="F:DNA binding"/>
    <property type="evidence" value="ECO:0007669"/>
    <property type="project" value="InterPro"/>
</dbReference>
<dbReference type="InterPro" id="IPR003477">
    <property type="entry name" value="PemK-like"/>
</dbReference>
<dbReference type="GO" id="GO:0004521">
    <property type="term" value="F:RNA endonuclease activity"/>
    <property type="evidence" value="ECO:0007669"/>
    <property type="project" value="TreeGrafter"/>
</dbReference>
<evidence type="ECO:0000256" key="2">
    <source>
        <dbReference type="ARBA" id="ARBA00022649"/>
    </source>
</evidence>
<sequence>MKEKMICRGDLFYYDFGDNSGSVQSGERPVLVVQADDYNQNAPTIIVAAVTSVIKKRYLPSHIILGEEFGLKKPSMVLLEQIRTVNREDLREYIGTVDDDKLFRQINATLKKTFGLWVYKPEGKENIRCLCPKCLNDYIHNPDYIVRRLDPFAKRKDRCDKCDGDGWDYVVTDRYSSKKRGVRMSNSSVKKQSYNVPLWHKPNLSIEEASIYSNIGTGKLYEMTEKQDCPFVLWIGSRRMIKRKIFEEYIANQYSI</sequence>
<reference evidence="3" key="1">
    <citation type="submission" date="2021-10" db="EMBL/GenBank/DDBJ databases">
        <title>Collection of gut derived symbiotic bacterial strains cultured from healthy donors.</title>
        <authorList>
            <person name="Lin H."/>
            <person name="Littmann E."/>
            <person name="Claire K."/>
            <person name="Pamer E."/>
        </authorList>
    </citation>
    <scope>NUCLEOTIDE SEQUENCE</scope>
    <source>
        <strain evidence="3">MSK.23.4</strain>
    </source>
</reference>
<dbReference type="PANTHER" id="PTHR33988:SF2">
    <property type="entry name" value="ENDORIBONUCLEASE MAZF"/>
    <property type="match status" value="1"/>
</dbReference>
<dbReference type="Pfam" id="PF09035">
    <property type="entry name" value="Tn916-Xis"/>
    <property type="match status" value="1"/>
</dbReference>
<evidence type="ECO:0000256" key="1">
    <source>
        <dbReference type="ARBA" id="ARBA00007521"/>
    </source>
</evidence>
<gene>
    <name evidence="3" type="ORF">LIQ10_18450</name>
</gene>
<dbReference type="GO" id="GO:0006402">
    <property type="term" value="P:mRNA catabolic process"/>
    <property type="evidence" value="ECO:0007669"/>
    <property type="project" value="TreeGrafter"/>
</dbReference>
<dbReference type="InterPro" id="IPR038148">
    <property type="entry name" value="Tn1545/Tn916_Xis"/>
</dbReference>
<comment type="similarity">
    <text evidence="1">Belongs to the PemK/MazF family.</text>
</comment>
<dbReference type="AlphaFoldDB" id="A0AAJ1B0S0"/>
<dbReference type="GO" id="GO:0016075">
    <property type="term" value="P:rRNA catabolic process"/>
    <property type="evidence" value="ECO:0007669"/>
    <property type="project" value="TreeGrafter"/>
</dbReference>
<comment type="caution">
    <text evidence="3">The sequence shown here is derived from an EMBL/GenBank/DDBJ whole genome shotgun (WGS) entry which is preliminary data.</text>
</comment>
<dbReference type="PANTHER" id="PTHR33988">
    <property type="entry name" value="ENDORIBONUCLEASE MAZF-RELATED"/>
    <property type="match status" value="1"/>
</dbReference>